<dbReference type="Pfam" id="PF00201">
    <property type="entry name" value="UDPGT"/>
    <property type="match status" value="1"/>
</dbReference>
<dbReference type="EMBL" id="BAABAL010000018">
    <property type="protein sequence ID" value="GAA4022649.1"/>
    <property type="molecule type" value="Genomic_DNA"/>
</dbReference>
<comment type="caution">
    <text evidence="3">The sequence shown here is derived from an EMBL/GenBank/DDBJ whole genome shotgun (WGS) entry which is preliminary data.</text>
</comment>
<dbReference type="InterPro" id="IPR006326">
    <property type="entry name" value="UDPGT_MGT-like"/>
</dbReference>
<keyword evidence="4" id="KW-1185">Reference proteome</keyword>
<accession>A0ABP7T8L4</accession>
<organism evidence="3 4">
    <name type="scientific">Allokutzneria multivorans</name>
    <dbReference type="NCBI Taxonomy" id="1142134"/>
    <lineage>
        <taxon>Bacteria</taxon>
        <taxon>Bacillati</taxon>
        <taxon>Actinomycetota</taxon>
        <taxon>Actinomycetes</taxon>
        <taxon>Pseudonocardiales</taxon>
        <taxon>Pseudonocardiaceae</taxon>
        <taxon>Allokutzneria</taxon>
    </lineage>
</organism>
<proteinExistence type="inferred from homology"/>
<dbReference type="SUPFAM" id="SSF53756">
    <property type="entry name" value="UDP-Glycosyltransferase/glycogen phosphorylase"/>
    <property type="match status" value="1"/>
</dbReference>
<evidence type="ECO:0000313" key="3">
    <source>
        <dbReference type="EMBL" id="GAA4022649.1"/>
    </source>
</evidence>
<dbReference type="InterPro" id="IPR050426">
    <property type="entry name" value="Glycosyltransferase_28"/>
</dbReference>
<keyword evidence="2" id="KW-0808">Transferase</keyword>
<dbReference type="NCBIfam" id="TIGR01426">
    <property type="entry name" value="MGT"/>
    <property type="match status" value="1"/>
</dbReference>
<gene>
    <name evidence="3" type="ORF">GCM10022247_53630</name>
</gene>
<protein>
    <submittedName>
        <fullName evidence="3">Glycosyltransferase</fullName>
    </submittedName>
</protein>
<dbReference type="Gene3D" id="3.40.50.2000">
    <property type="entry name" value="Glycogen Phosphorylase B"/>
    <property type="match status" value="2"/>
</dbReference>
<dbReference type="Proteomes" id="UP001501747">
    <property type="component" value="Unassembled WGS sequence"/>
</dbReference>
<evidence type="ECO:0000313" key="4">
    <source>
        <dbReference type="Proteomes" id="UP001501747"/>
    </source>
</evidence>
<name>A0ABP7T8L4_9PSEU</name>
<dbReference type="PANTHER" id="PTHR48050">
    <property type="entry name" value="STEROL 3-BETA-GLUCOSYLTRANSFERASE"/>
    <property type="match status" value="1"/>
</dbReference>
<dbReference type="InterPro" id="IPR002213">
    <property type="entry name" value="UDP_glucos_trans"/>
</dbReference>
<sequence length="382" mass="40044">MLSLPAHGHVHPTLAVAEELVRRGHKVTYATGLDFTGAAKTCGATPLAYSPDLVDAISAPGGDRNTERVTLGALRFTERGLAHLAALHEPLDAAPPQLIAYDPAASVMARLLARRWGVPTIALHPNFAFTEGFDWPGELLARYFGGPEWQEVGASIGAMLAQHGAGPADLTVPGEPAIVFAPRSLQPHASLFGPEFTFVGPSTSGSLFADDWTPPTHGKPVVLISLGTYFNDRPEFLSSCVDAFGDQPWHVVLTLGGCTSPLPPFPSNFEVHQWVPQLAVLRHASLLLTNGGIGVVQAAILSEVPVLIAPEGHEHHMVAEQVVAQGLGATVSPSSLRSAASAITASDSVRERLHAMSQQMRAAGGTTAAADTIESHLGGVIA</sequence>
<dbReference type="CDD" id="cd03784">
    <property type="entry name" value="GT1_Gtf-like"/>
    <property type="match status" value="1"/>
</dbReference>
<reference evidence="4" key="1">
    <citation type="journal article" date="2019" name="Int. J. Syst. Evol. Microbiol.">
        <title>The Global Catalogue of Microorganisms (GCM) 10K type strain sequencing project: providing services to taxonomists for standard genome sequencing and annotation.</title>
        <authorList>
            <consortium name="The Broad Institute Genomics Platform"/>
            <consortium name="The Broad Institute Genome Sequencing Center for Infectious Disease"/>
            <person name="Wu L."/>
            <person name="Ma J."/>
        </authorList>
    </citation>
    <scope>NUCLEOTIDE SEQUENCE [LARGE SCALE GENOMIC DNA]</scope>
    <source>
        <strain evidence="4">JCM 17342</strain>
    </source>
</reference>
<evidence type="ECO:0000256" key="2">
    <source>
        <dbReference type="ARBA" id="ARBA00022679"/>
    </source>
</evidence>
<evidence type="ECO:0000256" key="1">
    <source>
        <dbReference type="ARBA" id="ARBA00009995"/>
    </source>
</evidence>
<dbReference type="PANTHER" id="PTHR48050:SF13">
    <property type="entry name" value="STEROL 3-BETA-GLUCOSYLTRANSFERASE UGT80A2"/>
    <property type="match status" value="1"/>
</dbReference>
<comment type="similarity">
    <text evidence="1">Belongs to the UDP-glycosyltransferase family.</text>
</comment>